<dbReference type="GO" id="GO:0015123">
    <property type="term" value="F:acetate transmembrane transporter activity"/>
    <property type="evidence" value="ECO:0007669"/>
    <property type="project" value="TreeGrafter"/>
</dbReference>
<keyword evidence="5 10" id="KW-0812">Transmembrane</keyword>
<dbReference type="OrthoDB" id="9764416at2"/>
<feature type="transmembrane region" description="Helical" evidence="10">
    <location>
        <begin position="6"/>
        <end position="25"/>
    </location>
</feature>
<dbReference type="GO" id="GO:0005886">
    <property type="term" value="C:plasma membrane"/>
    <property type="evidence" value="ECO:0007669"/>
    <property type="project" value="UniProtKB-SubCell"/>
</dbReference>
<feature type="transmembrane region" description="Helical" evidence="10">
    <location>
        <begin position="356"/>
        <end position="381"/>
    </location>
</feature>
<evidence type="ECO:0000256" key="10">
    <source>
        <dbReference type="SAM" id="Phobius"/>
    </source>
</evidence>
<dbReference type="InterPro" id="IPR050277">
    <property type="entry name" value="Sodium:Solute_Symporter"/>
</dbReference>
<feature type="transmembrane region" description="Helical" evidence="10">
    <location>
        <begin position="46"/>
        <end position="68"/>
    </location>
</feature>
<evidence type="ECO:0000256" key="1">
    <source>
        <dbReference type="ARBA" id="ARBA00004651"/>
    </source>
</evidence>
<keyword evidence="8 10" id="KW-0472">Membrane</keyword>
<evidence type="ECO:0000313" key="11">
    <source>
        <dbReference type="EMBL" id="RJN32647.1"/>
    </source>
</evidence>
<dbReference type="Pfam" id="PF00474">
    <property type="entry name" value="SSF"/>
    <property type="match status" value="1"/>
</dbReference>
<keyword evidence="7 10" id="KW-1133">Transmembrane helix</keyword>
<evidence type="ECO:0000256" key="5">
    <source>
        <dbReference type="ARBA" id="ARBA00022692"/>
    </source>
</evidence>
<proteinExistence type="inferred from homology"/>
<feature type="transmembrane region" description="Helical" evidence="10">
    <location>
        <begin position="154"/>
        <end position="176"/>
    </location>
</feature>
<feature type="transmembrane region" description="Helical" evidence="10">
    <location>
        <begin position="188"/>
        <end position="207"/>
    </location>
</feature>
<feature type="transmembrane region" description="Helical" evidence="10">
    <location>
        <begin position="468"/>
        <end position="488"/>
    </location>
</feature>
<evidence type="ECO:0000256" key="4">
    <source>
        <dbReference type="ARBA" id="ARBA00022475"/>
    </source>
</evidence>
<dbReference type="PANTHER" id="PTHR48086:SF6">
    <property type="entry name" value="CATION_ACETATE SYMPORTER ACTP"/>
    <property type="match status" value="1"/>
</dbReference>
<evidence type="ECO:0000256" key="8">
    <source>
        <dbReference type="ARBA" id="ARBA00023136"/>
    </source>
</evidence>
<comment type="caution">
    <text evidence="11">The sequence shown here is derived from an EMBL/GenBank/DDBJ whole genome shotgun (WGS) entry which is preliminary data.</text>
</comment>
<comment type="similarity">
    <text evidence="2 9">Belongs to the sodium:solute symporter (SSF) (TC 2.A.21) family.</text>
</comment>
<comment type="subcellular location">
    <subcellularLocation>
        <location evidence="1">Cell membrane</location>
        <topology evidence="1">Multi-pass membrane protein</topology>
    </subcellularLocation>
</comment>
<reference evidence="11 12" key="1">
    <citation type="submission" date="2018-09" db="EMBL/GenBank/DDBJ databases">
        <title>Nesterenkonia natronophila sp. nov., an alkaliphilic actinobacteriume isolated from a soda lake, and emended description of the genus Nesterenkonia.</title>
        <authorList>
            <person name="Menes R.J."/>
            <person name="Iriarte A."/>
        </authorList>
    </citation>
    <scope>NUCLEOTIDE SEQUENCE [LARGE SCALE GENOMIC DNA]</scope>
    <source>
        <strain evidence="11 12">M8</strain>
    </source>
</reference>
<dbReference type="PROSITE" id="PS50283">
    <property type="entry name" value="NA_SOLUT_SYMP_3"/>
    <property type="match status" value="1"/>
</dbReference>
<protein>
    <submittedName>
        <fullName evidence="11">Cation acetate symporter</fullName>
    </submittedName>
</protein>
<accession>A0A3A4FC15</accession>
<feature type="transmembrane region" description="Helical" evidence="10">
    <location>
        <begin position="500"/>
        <end position="520"/>
    </location>
</feature>
<feature type="transmembrane region" description="Helical" evidence="10">
    <location>
        <begin position="402"/>
        <end position="424"/>
    </location>
</feature>
<evidence type="ECO:0000256" key="3">
    <source>
        <dbReference type="ARBA" id="ARBA00022448"/>
    </source>
</evidence>
<dbReference type="InterPro" id="IPR038377">
    <property type="entry name" value="Na/Glc_symporter_sf"/>
</dbReference>
<evidence type="ECO:0000256" key="7">
    <source>
        <dbReference type="ARBA" id="ARBA00022989"/>
    </source>
</evidence>
<organism evidence="11 12">
    <name type="scientific">Nesterenkonia natronophila</name>
    <dbReference type="NCBI Taxonomy" id="2174932"/>
    <lineage>
        <taxon>Bacteria</taxon>
        <taxon>Bacillati</taxon>
        <taxon>Actinomycetota</taxon>
        <taxon>Actinomycetes</taxon>
        <taxon>Micrococcales</taxon>
        <taxon>Micrococcaceae</taxon>
        <taxon>Nesterenkonia</taxon>
    </lineage>
</organism>
<feature type="transmembrane region" description="Helical" evidence="10">
    <location>
        <begin position="295"/>
        <end position="315"/>
    </location>
</feature>
<gene>
    <name evidence="11" type="ORF">D3250_02100</name>
</gene>
<dbReference type="EMBL" id="QYZP01000001">
    <property type="protein sequence ID" value="RJN32647.1"/>
    <property type="molecule type" value="Genomic_DNA"/>
</dbReference>
<feature type="transmembrane region" description="Helical" evidence="10">
    <location>
        <begin position="255"/>
        <end position="274"/>
    </location>
</feature>
<evidence type="ECO:0000256" key="6">
    <source>
        <dbReference type="ARBA" id="ARBA00022847"/>
    </source>
</evidence>
<dbReference type="Proteomes" id="UP000266615">
    <property type="component" value="Unassembled WGS sequence"/>
</dbReference>
<feature type="transmembrane region" description="Helical" evidence="10">
    <location>
        <begin position="74"/>
        <end position="95"/>
    </location>
</feature>
<dbReference type="PANTHER" id="PTHR48086">
    <property type="entry name" value="SODIUM/PROLINE SYMPORTER-RELATED"/>
    <property type="match status" value="1"/>
</dbReference>
<keyword evidence="6" id="KW-0769">Symport</keyword>
<dbReference type="GO" id="GO:0015293">
    <property type="term" value="F:symporter activity"/>
    <property type="evidence" value="ECO:0007669"/>
    <property type="project" value="UniProtKB-KW"/>
</dbReference>
<evidence type="ECO:0000313" key="12">
    <source>
        <dbReference type="Proteomes" id="UP000266615"/>
    </source>
</evidence>
<sequence>MTTTAIITLIAVLVIVLGVSVITRPRHSSTVDFYLAGQRVGVATNSWAICGDYLSAASFLGVAAAVYVSGLDGAWYAVGFAAGFVPVLLLVAAPLRRYGEFSLADFLGRRLRSDAVRLHSVGVVQLVILCYLIPQSVGGGITWELLVGHGLFGLSPYSTGVLLSTAVIAVIVAAGGMRGTTWNQAVQFLLLFAALLWLAVMVSADGFRYGEAVESLSNQPLMNPEFTDGAWHLTEEQNAVDSGTQAVFGEPGARYGQLGQVALVVTLGLGTAGLPHVMNRYFTAPTGRAARTTTVWVLVLIGMFYALAVMMGTAARDIIPGASREHAWLDDLTEDGVLRVPEHALPVLGRIYGDEAGLGLIAAAALIAAMSTVAGLLLASAATWGHDVYERHINPRATQRQAVWVGRTSTLIAAGAAAALAIVLRPEAFTPAMPSLVATMVTWAFAIAGSALTPVVVLAIWWRRTTAAGALAGLISGSITSIAMFLSASFLDASPLRELMAAPTLVAAPLAFLLTIVVSLRTQPPSDVEADWVIMHGTAADRHAERIAHLTLRERRRRKEDRRAR</sequence>
<dbReference type="CDD" id="cd11480">
    <property type="entry name" value="SLC5sbd_u4"/>
    <property type="match status" value="1"/>
</dbReference>
<feature type="transmembrane region" description="Helical" evidence="10">
    <location>
        <begin position="116"/>
        <end position="134"/>
    </location>
</feature>
<feature type="transmembrane region" description="Helical" evidence="10">
    <location>
        <begin position="436"/>
        <end position="461"/>
    </location>
</feature>
<evidence type="ECO:0000256" key="2">
    <source>
        <dbReference type="ARBA" id="ARBA00006434"/>
    </source>
</evidence>
<keyword evidence="3" id="KW-0813">Transport</keyword>
<dbReference type="InterPro" id="IPR001734">
    <property type="entry name" value="Na/solute_symporter"/>
</dbReference>
<keyword evidence="12" id="KW-1185">Reference proteome</keyword>
<dbReference type="RefSeq" id="WP_119901693.1">
    <property type="nucleotide sequence ID" value="NZ_QYZP01000001.1"/>
</dbReference>
<name>A0A3A4FC15_9MICC</name>
<dbReference type="Gene3D" id="1.20.1730.10">
    <property type="entry name" value="Sodium/glucose cotransporter"/>
    <property type="match status" value="1"/>
</dbReference>
<dbReference type="AlphaFoldDB" id="A0A3A4FC15"/>
<evidence type="ECO:0000256" key="9">
    <source>
        <dbReference type="RuleBase" id="RU362091"/>
    </source>
</evidence>
<keyword evidence="4" id="KW-1003">Cell membrane</keyword>
<dbReference type="GO" id="GO:0006847">
    <property type="term" value="P:plasma membrane acetate transport"/>
    <property type="evidence" value="ECO:0007669"/>
    <property type="project" value="TreeGrafter"/>
</dbReference>